<evidence type="ECO:0000256" key="3">
    <source>
        <dbReference type="ARBA" id="ARBA00022946"/>
    </source>
</evidence>
<dbReference type="PANTHER" id="PTHR10721">
    <property type="entry name" value="MITOCHONDRIAL IMPORT INNER MEMBRANE TRANSLOCASE SUBUNIT TIM44"/>
    <property type="match status" value="1"/>
</dbReference>
<comment type="caution">
    <text evidence="7">The sequence shown here is derived from an EMBL/GenBank/DDBJ whole genome shotgun (WGS) entry which is preliminary data.</text>
</comment>
<dbReference type="GO" id="GO:0051087">
    <property type="term" value="F:protein-folding chaperone binding"/>
    <property type="evidence" value="ECO:0007669"/>
    <property type="project" value="TreeGrafter"/>
</dbReference>
<dbReference type="NCBIfam" id="NF033779">
    <property type="entry name" value="Tim44_TimA_adap"/>
    <property type="match status" value="1"/>
</dbReference>
<dbReference type="InterPro" id="IPR039544">
    <property type="entry name" value="Tim44-like"/>
</dbReference>
<dbReference type="GO" id="GO:0016020">
    <property type="term" value="C:membrane"/>
    <property type="evidence" value="ECO:0007669"/>
    <property type="project" value="UniProtKB-SubCell"/>
</dbReference>
<dbReference type="RefSeq" id="WP_132696036.1">
    <property type="nucleotide sequence ID" value="NZ_SLVM01000021.1"/>
</dbReference>
<evidence type="ECO:0000256" key="4">
    <source>
        <dbReference type="ARBA" id="ARBA00023136"/>
    </source>
</evidence>
<evidence type="ECO:0000313" key="7">
    <source>
        <dbReference type="EMBL" id="TCM79986.1"/>
    </source>
</evidence>
<evidence type="ECO:0000256" key="1">
    <source>
        <dbReference type="ARBA" id="ARBA00004370"/>
    </source>
</evidence>
<accession>A0A4R1YPI0</accession>
<dbReference type="Proteomes" id="UP000295277">
    <property type="component" value="Unassembled WGS sequence"/>
</dbReference>
<evidence type="ECO:0000256" key="2">
    <source>
        <dbReference type="ARBA" id="ARBA00009597"/>
    </source>
</evidence>
<dbReference type="GO" id="GO:0030150">
    <property type="term" value="P:protein import into mitochondrial matrix"/>
    <property type="evidence" value="ECO:0007669"/>
    <property type="project" value="TreeGrafter"/>
</dbReference>
<protein>
    <submittedName>
        <fullName evidence="7">Putative lipid-binding transport protein (Tim44 family)</fullName>
    </submittedName>
</protein>
<dbReference type="Gene3D" id="3.10.450.240">
    <property type="match status" value="1"/>
</dbReference>
<dbReference type="PIRSF" id="PIRSF031890">
    <property type="entry name" value="UCP031890_transporter_Tim44"/>
    <property type="match status" value="1"/>
</dbReference>
<sequence>MGSAIIQLLVLAGIAVFLILRLRSVLGTREGFEKPPLSMPDPASRRSDSRREFEVIQGGVDSDITDHVPDGSPAAKALAAMKMAEPGFSVGEFLHGARGAYEMILMAFERGELEEVESFLAPEVLDSFAEVVRLREDQGLTVEANFVGVRELALKDATFDRDTGEAELVVKFVGELTSVVRNLAGDVVEGSPSEIKRQRDIWTFARRMGVDDPNWQLVATGE</sequence>
<dbReference type="InterPro" id="IPR032710">
    <property type="entry name" value="NTF2-like_dom_sf"/>
</dbReference>
<evidence type="ECO:0000259" key="6">
    <source>
        <dbReference type="SMART" id="SM00978"/>
    </source>
</evidence>
<feature type="region of interest" description="Disordered" evidence="5">
    <location>
        <begin position="31"/>
        <end position="50"/>
    </location>
</feature>
<dbReference type="Pfam" id="PF04280">
    <property type="entry name" value="Tim44"/>
    <property type="match status" value="1"/>
</dbReference>
<comment type="similarity">
    <text evidence="2">Belongs to the Tim44 family.</text>
</comment>
<keyword evidence="8" id="KW-1185">Reference proteome</keyword>
<reference evidence="7 8" key="1">
    <citation type="submission" date="2019-03" db="EMBL/GenBank/DDBJ databases">
        <title>Genomic Encyclopedia of Type Strains, Phase IV (KMG-IV): sequencing the most valuable type-strain genomes for metagenomic binning, comparative biology and taxonomic classification.</title>
        <authorList>
            <person name="Goeker M."/>
        </authorList>
    </citation>
    <scope>NUCLEOTIDE SEQUENCE [LARGE SCALE GENOMIC DNA]</scope>
    <source>
        <strain evidence="7 8">DSM 21153</strain>
    </source>
</reference>
<proteinExistence type="inferred from homology"/>
<dbReference type="InterPro" id="IPR016985">
    <property type="entry name" value="UCP031890_Tim44-rel"/>
</dbReference>
<name>A0A4R1YPI0_9RHOB</name>
<dbReference type="PANTHER" id="PTHR10721:SF1">
    <property type="entry name" value="MITOCHONDRIAL IMPORT INNER MEMBRANE TRANSLOCASE SUBUNIT TIM44"/>
    <property type="match status" value="1"/>
</dbReference>
<evidence type="ECO:0000313" key="8">
    <source>
        <dbReference type="Proteomes" id="UP000295277"/>
    </source>
</evidence>
<keyword evidence="4" id="KW-0472">Membrane</keyword>
<dbReference type="OrthoDB" id="9798618at2"/>
<dbReference type="EMBL" id="SLVM01000021">
    <property type="protein sequence ID" value="TCM79986.1"/>
    <property type="molecule type" value="Genomic_DNA"/>
</dbReference>
<gene>
    <name evidence="7" type="ORF">EV216_12123</name>
</gene>
<evidence type="ECO:0000256" key="5">
    <source>
        <dbReference type="SAM" id="MobiDB-lite"/>
    </source>
</evidence>
<organism evidence="7 8">
    <name type="scientific">Rhodovulum steppense</name>
    <dbReference type="NCBI Taxonomy" id="540251"/>
    <lineage>
        <taxon>Bacteria</taxon>
        <taxon>Pseudomonadati</taxon>
        <taxon>Pseudomonadota</taxon>
        <taxon>Alphaproteobacteria</taxon>
        <taxon>Rhodobacterales</taxon>
        <taxon>Paracoccaceae</taxon>
        <taxon>Rhodovulum</taxon>
    </lineage>
</organism>
<feature type="domain" description="Tim44-like" evidence="6">
    <location>
        <begin position="74"/>
        <end position="222"/>
    </location>
</feature>
<dbReference type="InterPro" id="IPR007379">
    <property type="entry name" value="Tim44-like_dom"/>
</dbReference>
<dbReference type="SUPFAM" id="SSF54427">
    <property type="entry name" value="NTF2-like"/>
    <property type="match status" value="1"/>
</dbReference>
<dbReference type="AlphaFoldDB" id="A0A4R1YPI0"/>
<comment type="subcellular location">
    <subcellularLocation>
        <location evidence="1">Membrane</location>
    </subcellularLocation>
</comment>
<dbReference type="SMART" id="SM00978">
    <property type="entry name" value="Tim44"/>
    <property type="match status" value="1"/>
</dbReference>
<keyword evidence="3" id="KW-0809">Transit peptide</keyword>